<protein>
    <recommendedName>
        <fullName evidence="6">Glycogen synthase</fullName>
        <ecNumber evidence="6">2.4.1.21</ecNumber>
    </recommendedName>
    <alternativeName>
        <fullName evidence="6">Starch [bacterial glycogen] synthase</fullName>
    </alternativeName>
</protein>
<gene>
    <name evidence="6" type="primary">glgA</name>
    <name evidence="8" type="ORF">SAMN05421779_101547</name>
</gene>
<evidence type="ECO:0000256" key="1">
    <source>
        <dbReference type="ARBA" id="ARBA00001478"/>
    </source>
</evidence>
<dbReference type="EC" id="2.4.1.21" evidence="6"/>
<dbReference type="UniPathway" id="UPA00164"/>
<dbReference type="SUPFAM" id="SSF53756">
    <property type="entry name" value="UDP-Glycosyltransferase/glycogen phosphorylase"/>
    <property type="match status" value="1"/>
</dbReference>
<proteinExistence type="inferred from homology"/>
<dbReference type="GO" id="GO:0004373">
    <property type="term" value="F:alpha-1,4-glucan glucosyltransferase (UDP-glucose donor) activity"/>
    <property type="evidence" value="ECO:0007669"/>
    <property type="project" value="InterPro"/>
</dbReference>
<feature type="binding site" evidence="6">
    <location>
        <position position="15"/>
    </location>
    <ligand>
        <name>ADP-alpha-D-glucose</name>
        <dbReference type="ChEBI" id="CHEBI:57498"/>
    </ligand>
</feature>
<sequence length="486" mass="52525">MRVLLVSSEVYPLIKTGGLADVAGALPQALVHCGVDARILLPAYRSVVAKAVDHGPSLWLGNVLGFGDTYLIPARMPDSGVPVWFVDNPALYDRDGGPYQRPDGWDHDDNFRRFALLSKVAAMIGSGEVIHGWAADVIHANDWQTGLVPAYVRLTTSGHRPRTVFTIHNLHFQGIFARDILPEIGLPPESFSIFGLEFNGKVSFLKAGLYYADRLTTVSPTYAWEITTPEGGRGLDGLLAGRARAGHLRGILNGVDYQLWDPSCDHLIPASYDSTSFVQGKAQNKAVLQQRLGLDPRPDAPLLGLVSRFSDQKGVDLVASAIPAMVAAGAQVVLVGSGDAALERTVTSLPHRFPGSVGVDIGYNEPLAHLVQASSDLFLVPSRFEPCGLTQLYALRYGALPLVRRTGGLADTVHDIPTADAHHGTGFVFESPTLEGLQGAFFRALSVYNHPDAWQAAQRRAMEQDFGWQRAAEAYMSLFDDALAAP</sequence>
<reference evidence="8 9" key="1">
    <citation type="submission" date="2017-01" db="EMBL/GenBank/DDBJ databases">
        <authorList>
            <person name="Mah S.A."/>
            <person name="Swanson W.J."/>
            <person name="Moy G.W."/>
            <person name="Vacquier V.D."/>
        </authorList>
    </citation>
    <scope>NUCLEOTIDE SEQUENCE [LARGE SCALE GENOMIC DNA]</scope>
    <source>
        <strain evidence="8 9">DSM 11589</strain>
    </source>
</reference>
<dbReference type="CDD" id="cd03791">
    <property type="entry name" value="GT5_Glycogen_synthase_DULL1-like"/>
    <property type="match status" value="1"/>
</dbReference>
<evidence type="ECO:0000256" key="4">
    <source>
        <dbReference type="ARBA" id="ARBA00022679"/>
    </source>
</evidence>
<dbReference type="NCBIfam" id="TIGR02095">
    <property type="entry name" value="glgA"/>
    <property type="match status" value="1"/>
</dbReference>
<dbReference type="PANTHER" id="PTHR45825:SF11">
    <property type="entry name" value="ALPHA AMYLASE DOMAIN-CONTAINING PROTEIN"/>
    <property type="match status" value="1"/>
</dbReference>
<accession>A0A1N7IS95</accession>
<dbReference type="Pfam" id="PF13692">
    <property type="entry name" value="Glyco_trans_1_4"/>
    <property type="match status" value="1"/>
</dbReference>
<keyword evidence="9" id="KW-1185">Reference proteome</keyword>
<dbReference type="InterPro" id="IPR011835">
    <property type="entry name" value="GS/SS"/>
</dbReference>
<comment type="pathway">
    <text evidence="6">Glycan biosynthesis; glycogen biosynthesis.</text>
</comment>
<name>A0A1N7IS95_9PROT</name>
<feature type="domain" description="Starch synthase catalytic" evidence="7">
    <location>
        <begin position="2"/>
        <end position="240"/>
    </location>
</feature>
<dbReference type="GO" id="GO:0005978">
    <property type="term" value="P:glycogen biosynthetic process"/>
    <property type="evidence" value="ECO:0007669"/>
    <property type="project" value="UniProtKB-UniRule"/>
</dbReference>
<dbReference type="InterPro" id="IPR013534">
    <property type="entry name" value="Starch_synth_cat_dom"/>
</dbReference>
<comment type="function">
    <text evidence="6">Synthesizes alpha-1,4-glucan chains using ADP-glucose.</text>
</comment>
<dbReference type="RefSeq" id="WP_076398617.1">
    <property type="nucleotide sequence ID" value="NZ_FTOA01000001.1"/>
</dbReference>
<dbReference type="GO" id="GO:0009011">
    <property type="term" value="F:alpha-1,4-glucan glucosyltransferase (ADP-glucose donor) activity"/>
    <property type="evidence" value="ECO:0007669"/>
    <property type="project" value="UniProtKB-UniRule"/>
</dbReference>
<keyword evidence="4 6" id="KW-0808">Transferase</keyword>
<dbReference type="Proteomes" id="UP000185678">
    <property type="component" value="Unassembled WGS sequence"/>
</dbReference>
<keyword evidence="5 6" id="KW-0320">Glycogen biosynthesis</keyword>
<dbReference type="Pfam" id="PF08323">
    <property type="entry name" value="Glyco_transf_5"/>
    <property type="match status" value="1"/>
</dbReference>
<dbReference type="NCBIfam" id="NF001899">
    <property type="entry name" value="PRK00654.1-2"/>
    <property type="match status" value="1"/>
</dbReference>
<organism evidence="8 9">
    <name type="scientific">Insolitispirillum peregrinum</name>
    <dbReference type="NCBI Taxonomy" id="80876"/>
    <lineage>
        <taxon>Bacteria</taxon>
        <taxon>Pseudomonadati</taxon>
        <taxon>Pseudomonadota</taxon>
        <taxon>Alphaproteobacteria</taxon>
        <taxon>Rhodospirillales</taxon>
        <taxon>Novispirillaceae</taxon>
        <taxon>Insolitispirillum</taxon>
    </lineage>
</organism>
<evidence type="ECO:0000256" key="5">
    <source>
        <dbReference type="ARBA" id="ARBA00023056"/>
    </source>
</evidence>
<dbReference type="EMBL" id="FTOA01000001">
    <property type="protein sequence ID" value="SIS39897.1"/>
    <property type="molecule type" value="Genomic_DNA"/>
</dbReference>
<keyword evidence="3 6" id="KW-0328">Glycosyltransferase</keyword>
<evidence type="ECO:0000256" key="6">
    <source>
        <dbReference type="HAMAP-Rule" id="MF_00484"/>
    </source>
</evidence>
<comment type="catalytic activity">
    <reaction evidence="1 6">
        <text>[(1-&gt;4)-alpha-D-glucosyl](n) + ADP-alpha-D-glucose = [(1-&gt;4)-alpha-D-glucosyl](n+1) + ADP + H(+)</text>
        <dbReference type="Rhea" id="RHEA:18189"/>
        <dbReference type="Rhea" id="RHEA-COMP:9584"/>
        <dbReference type="Rhea" id="RHEA-COMP:9587"/>
        <dbReference type="ChEBI" id="CHEBI:15378"/>
        <dbReference type="ChEBI" id="CHEBI:15444"/>
        <dbReference type="ChEBI" id="CHEBI:57498"/>
        <dbReference type="ChEBI" id="CHEBI:456216"/>
        <dbReference type="EC" id="2.4.1.21"/>
    </reaction>
</comment>
<dbReference type="Gene3D" id="3.40.50.2000">
    <property type="entry name" value="Glycogen Phosphorylase B"/>
    <property type="match status" value="2"/>
</dbReference>
<evidence type="ECO:0000256" key="3">
    <source>
        <dbReference type="ARBA" id="ARBA00022676"/>
    </source>
</evidence>
<dbReference type="HAMAP" id="MF_00484">
    <property type="entry name" value="Glycogen_synth"/>
    <property type="match status" value="1"/>
</dbReference>
<evidence type="ECO:0000256" key="2">
    <source>
        <dbReference type="ARBA" id="ARBA00010281"/>
    </source>
</evidence>
<dbReference type="AlphaFoldDB" id="A0A1N7IS95"/>
<evidence type="ECO:0000259" key="7">
    <source>
        <dbReference type="Pfam" id="PF08323"/>
    </source>
</evidence>
<dbReference type="OrthoDB" id="9808590at2"/>
<dbReference type="STRING" id="80876.SAMN05421779_101547"/>
<evidence type="ECO:0000313" key="9">
    <source>
        <dbReference type="Proteomes" id="UP000185678"/>
    </source>
</evidence>
<evidence type="ECO:0000313" key="8">
    <source>
        <dbReference type="EMBL" id="SIS39897.1"/>
    </source>
</evidence>
<dbReference type="GO" id="GO:0005829">
    <property type="term" value="C:cytosol"/>
    <property type="evidence" value="ECO:0007669"/>
    <property type="project" value="TreeGrafter"/>
</dbReference>
<dbReference type="PANTHER" id="PTHR45825">
    <property type="entry name" value="GRANULE-BOUND STARCH SYNTHASE 1, CHLOROPLASTIC/AMYLOPLASTIC"/>
    <property type="match status" value="1"/>
</dbReference>
<comment type="similarity">
    <text evidence="2 6">Belongs to the glycosyltransferase 1 family. Bacterial/plant glycogen synthase subfamily.</text>
</comment>